<keyword evidence="2" id="KW-1185">Reference proteome</keyword>
<dbReference type="SUPFAM" id="SSF54427">
    <property type="entry name" value="NTF2-like"/>
    <property type="match status" value="1"/>
</dbReference>
<dbReference type="AlphaFoldDB" id="A0A418NKM8"/>
<name>A0A418NKM8_9SPHN</name>
<protein>
    <recommendedName>
        <fullName evidence="3">DUF4440 domain-containing protein</fullName>
    </recommendedName>
</protein>
<dbReference type="Gene3D" id="3.10.450.50">
    <property type="match status" value="1"/>
</dbReference>
<proteinExistence type="predicted"/>
<evidence type="ECO:0000313" key="2">
    <source>
        <dbReference type="Proteomes" id="UP000285092"/>
    </source>
</evidence>
<evidence type="ECO:0008006" key="3">
    <source>
        <dbReference type="Google" id="ProtNLM"/>
    </source>
</evidence>
<sequence>MALKDILYTVEEGFWLGGEEHFLAHVDEQCLLVFPQAGEMHGVHSRKDVAATATPSNRWRDLRISDRQFLQVSGDVVIISYRADVTRADGEPYSALIGSTYVRREQGWKLAAHQHSPI</sequence>
<reference evidence="1 2" key="1">
    <citation type="submission" date="2018-08" db="EMBL/GenBank/DDBJ databases">
        <title>Altererythrobacter sp.Ery1 and Ery12, the genome sequencing of novel strains in genus Alterythrobacter.</title>
        <authorList>
            <person name="Cheng H."/>
            <person name="Wu Y.-H."/>
            <person name="Fang C."/>
            <person name="Xu X.-W."/>
        </authorList>
    </citation>
    <scope>NUCLEOTIDE SEQUENCE [LARGE SCALE GENOMIC DNA]</scope>
    <source>
        <strain evidence="1 2">Ery1</strain>
    </source>
</reference>
<gene>
    <name evidence="1" type="ORF">D2V04_03835</name>
</gene>
<dbReference type="RefSeq" id="WP_119511985.1">
    <property type="nucleotide sequence ID" value="NZ_QXFK01000013.1"/>
</dbReference>
<comment type="caution">
    <text evidence="1">The sequence shown here is derived from an EMBL/GenBank/DDBJ whole genome shotgun (WGS) entry which is preliminary data.</text>
</comment>
<dbReference type="EMBL" id="QXFK01000013">
    <property type="protein sequence ID" value="RIV79970.1"/>
    <property type="molecule type" value="Genomic_DNA"/>
</dbReference>
<organism evidence="1 2">
    <name type="scientific">Pelagerythrobacter aerophilus</name>
    <dbReference type="NCBI Taxonomy" id="2306995"/>
    <lineage>
        <taxon>Bacteria</taxon>
        <taxon>Pseudomonadati</taxon>
        <taxon>Pseudomonadota</taxon>
        <taxon>Alphaproteobacteria</taxon>
        <taxon>Sphingomonadales</taxon>
        <taxon>Erythrobacteraceae</taxon>
        <taxon>Pelagerythrobacter</taxon>
    </lineage>
</organism>
<accession>A0A418NKM8</accession>
<dbReference type="OrthoDB" id="7353854at2"/>
<dbReference type="InterPro" id="IPR032710">
    <property type="entry name" value="NTF2-like_dom_sf"/>
</dbReference>
<evidence type="ECO:0000313" key="1">
    <source>
        <dbReference type="EMBL" id="RIV79970.1"/>
    </source>
</evidence>
<dbReference type="Proteomes" id="UP000285092">
    <property type="component" value="Unassembled WGS sequence"/>
</dbReference>